<dbReference type="AlphaFoldDB" id="A0A1F5SQC6"/>
<dbReference type="GO" id="GO:0000287">
    <property type="term" value="F:magnesium ion binding"/>
    <property type="evidence" value="ECO:0007669"/>
    <property type="project" value="UniProtKB-UniRule"/>
</dbReference>
<dbReference type="InterPro" id="IPR029057">
    <property type="entry name" value="PRTase-like"/>
</dbReference>
<dbReference type="NCBIfam" id="TIGR00336">
    <property type="entry name" value="pyrE"/>
    <property type="match status" value="1"/>
</dbReference>
<comment type="function">
    <text evidence="6">Catalyzes the transfer of a ribosyl phosphate group from 5-phosphoribose 1-diphosphate to orotate, leading to the formation of orotidine monophosphate (OMP).</text>
</comment>
<evidence type="ECO:0000259" key="7">
    <source>
        <dbReference type="Pfam" id="PF00156"/>
    </source>
</evidence>
<dbReference type="InterPro" id="IPR023031">
    <property type="entry name" value="OPRT"/>
</dbReference>
<dbReference type="InterPro" id="IPR004467">
    <property type="entry name" value="Or_phspho_trans_dom"/>
</dbReference>
<dbReference type="Pfam" id="PF00156">
    <property type="entry name" value="Pribosyltran"/>
    <property type="match status" value="1"/>
</dbReference>
<evidence type="ECO:0000256" key="4">
    <source>
        <dbReference type="ARBA" id="ARBA00022679"/>
    </source>
</evidence>
<dbReference type="GO" id="GO:0044205">
    <property type="term" value="P:'de novo' UMP biosynthetic process"/>
    <property type="evidence" value="ECO:0007669"/>
    <property type="project" value="UniProtKB-UniRule"/>
</dbReference>
<comment type="cofactor">
    <cofactor evidence="6">
        <name>Mg(2+)</name>
        <dbReference type="ChEBI" id="CHEBI:18420"/>
    </cofactor>
</comment>
<reference evidence="8 9" key="1">
    <citation type="journal article" date="2016" name="Nat. Commun.">
        <title>Thousands of microbial genomes shed light on interconnected biogeochemical processes in an aquifer system.</title>
        <authorList>
            <person name="Anantharaman K."/>
            <person name="Brown C.T."/>
            <person name="Hug L.A."/>
            <person name="Sharon I."/>
            <person name="Castelle C.J."/>
            <person name="Probst A.J."/>
            <person name="Thomas B.C."/>
            <person name="Singh A."/>
            <person name="Wilkins M.J."/>
            <person name="Karaoz U."/>
            <person name="Brodie E.L."/>
            <person name="Williams K.H."/>
            <person name="Hubbard S.S."/>
            <person name="Banfield J.F."/>
        </authorList>
    </citation>
    <scope>NUCLEOTIDE SEQUENCE [LARGE SCALE GENOMIC DNA]</scope>
</reference>
<keyword evidence="4 6" id="KW-0808">Transferase</keyword>
<name>A0A1F5SQC6_9BACT</name>
<dbReference type="CDD" id="cd06223">
    <property type="entry name" value="PRTases_typeI"/>
    <property type="match status" value="1"/>
</dbReference>
<feature type="binding site" evidence="6">
    <location>
        <position position="96"/>
    </location>
    <ligand>
        <name>5-phospho-alpha-D-ribose 1-diphosphate</name>
        <dbReference type="ChEBI" id="CHEBI:58017"/>
        <note>ligand shared between dimeric partners</note>
    </ligand>
</feature>
<dbReference type="Proteomes" id="UP000178925">
    <property type="component" value="Unassembled WGS sequence"/>
</dbReference>
<evidence type="ECO:0000256" key="2">
    <source>
        <dbReference type="ARBA" id="ARBA00011971"/>
    </source>
</evidence>
<comment type="caution">
    <text evidence="6">Lacks conserved residue(s) required for the propagation of feature annotation.</text>
</comment>
<sequence>MEREKTIAEMLLRIHAVKVSVNPPFTWNTGLRTPLYTDNRLLISYPKERTVVINGFKELIAENNVIFDVIAGTATAGIPWAAFLAIELGKPMVYVRAQPKDYGAAKQVEGIMEKKSRVLIVEDLISTGRSSLTSAAACQREYDADVVAVIAIFNYQMEKAKQAFADARINLFSLSNFTTLITVAAEAHYLNEQEKQSALAWSNDPDAWHEAHR</sequence>
<dbReference type="HAMAP" id="MF_01208">
    <property type="entry name" value="PyrE"/>
    <property type="match status" value="1"/>
</dbReference>
<dbReference type="SUPFAM" id="SSF53271">
    <property type="entry name" value="PRTase-like"/>
    <property type="match status" value="1"/>
</dbReference>
<feature type="binding site" evidence="6">
    <location>
        <position position="126"/>
    </location>
    <ligand>
        <name>orotate</name>
        <dbReference type="ChEBI" id="CHEBI:30839"/>
    </ligand>
</feature>
<evidence type="ECO:0000256" key="1">
    <source>
        <dbReference type="ARBA" id="ARBA00004889"/>
    </source>
</evidence>
<organism evidence="8 9">
    <name type="scientific">Candidatus Falkowbacteria bacterium RIFOXYA2_FULL_47_9</name>
    <dbReference type="NCBI Taxonomy" id="1797995"/>
    <lineage>
        <taxon>Bacteria</taxon>
        <taxon>Candidatus Falkowiibacteriota</taxon>
    </lineage>
</organism>
<comment type="caution">
    <text evidence="8">The sequence shown here is derived from an EMBL/GenBank/DDBJ whole genome shotgun (WGS) entry which is preliminary data.</text>
</comment>
<comment type="catalytic activity">
    <reaction evidence="6">
        <text>orotidine 5'-phosphate + diphosphate = orotate + 5-phospho-alpha-D-ribose 1-diphosphate</text>
        <dbReference type="Rhea" id="RHEA:10380"/>
        <dbReference type="ChEBI" id="CHEBI:30839"/>
        <dbReference type="ChEBI" id="CHEBI:33019"/>
        <dbReference type="ChEBI" id="CHEBI:57538"/>
        <dbReference type="ChEBI" id="CHEBI:58017"/>
        <dbReference type="EC" id="2.4.2.10"/>
    </reaction>
</comment>
<gene>
    <name evidence="6" type="primary">pyrE</name>
    <name evidence="8" type="ORF">A2242_00865</name>
</gene>
<feature type="binding site" evidence="6">
    <location>
        <position position="100"/>
    </location>
    <ligand>
        <name>5-phospho-alpha-D-ribose 1-diphosphate</name>
        <dbReference type="ChEBI" id="CHEBI:58017"/>
        <note>ligand shared between dimeric partners</note>
    </ligand>
</feature>
<keyword evidence="5 6" id="KW-0665">Pyrimidine biosynthesis</keyword>
<evidence type="ECO:0000256" key="5">
    <source>
        <dbReference type="ARBA" id="ARBA00022975"/>
    </source>
</evidence>
<dbReference type="PANTHER" id="PTHR19278:SF9">
    <property type="entry name" value="URIDINE 5'-MONOPHOSPHATE SYNTHASE"/>
    <property type="match status" value="1"/>
</dbReference>
<dbReference type="EC" id="2.4.2.10" evidence="2 6"/>
<evidence type="ECO:0000256" key="6">
    <source>
        <dbReference type="HAMAP-Rule" id="MF_01208"/>
    </source>
</evidence>
<evidence type="ECO:0000313" key="9">
    <source>
        <dbReference type="Proteomes" id="UP000178925"/>
    </source>
</evidence>
<keyword evidence="3 6" id="KW-0328">Glycosyltransferase</keyword>
<feature type="domain" description="Phosphoribosyltransferase" evidence="7">
    <location>
        <begin position="64"/>
        <end position="158"/>
    </location>
</feature>
<keyword evidence="6" id="KW-0460">Magnesium</keyword>
<dbReference type="EMBL" id="MFGC01000004">
    <property type="protein sequence ID" value="OGF28915.1"/>
    <property type="molecule type" value="Genomic_DNA"/>
</dbReference>
<evidence type="ECO:0000256" key="3">
    <source>
        <dbReference type="ARBA" id="ARBA00022676"/>
    </source>
</evidence>
<evidence type="ECO:0000313" key="8">
    <source>
        <dbReference type="EMBL" id="OGF28915.1"/>
    </source>
</evidence>
<dbReference type="PANTHER" id="PTHR19278">
    <property type="entry name" value="OROTATE PHOSPHORIBOSYLTRANSFERASE"/>
    <property type="match status" value="1"/>
</dbReference>
<dbReference type="GO" id="GO:0004588">
    <property type="term" value="F:orotate phosphoribosyltransferase activity"/>
    <property type="evidence" value="ECO:0007669"/>
    <property type="project" value="UniProtKB-UniRule"/>
</dbReference>
<comment type="similarity">
    <text evidence="6">Belongs to the purine/pyrimidine phosphoribosyltransferase family. PyrE subfamily.</text>
</comment>
<dbReference type="InterPro" id="IPR000836">
    <property type="entry name" value="PRTase_dom"/>
</dbReference>
<comment type="pathway">
    <text evidence="1 6">Pyrimidine metabolism; UMP biosynthesis via de novo pathway; UMP from orotate: step 1/2.</text>
</comment>
<dbReference type="Gene3D" id="3.40.50.2020">
    <property type="match status" value="1"/>
</dbReference>
<dbReference type="GO" id="GO:0019856">
    <property type="term" value="P:pyrimidine nucleobase biosynthetic process"/>
    <property type="evidence" value="ECO:0007669"/>
    <property type="project" value="TreeGrafter"/>
</dbReference>
<proteinExistence type="inferred from homology"/>
<accession>A0A1F5SQC6</accession>
<dbReference type="UniPathway" id="UPA00070">
    <property type="reaction ID" value="UER00119"/>
</dbReference>
<comment type="subunit">
    <text evidence="6">Homodimer.</text>
</comment>
<feature type="binding site" description="in other chain" evidence="6">
    <location>
        <begin position="122"/>
        <end position="130"/>
    </location>
    <ligand>
        <name>5-phospho-alpha-D-ribose 1-diphosphate</name>
        <dbReference type="ChEBI" id="CHEBI:58017"/>
        <note>ligand shared between dimeric partners</note>
    </ligand>
</feature>
<dbReference type="STRING" id="1797995.A2242_00865"/>
<protein>
    <recommendedName>
        <fullName evidence="2 6">Orotate phosphoribosyltransferase</fullName>
        <shortName evidence="6">OPRT</shortName>
        <shortName evidence="6">OPRTase</shortName>
        <ecNumber evidence="2 6">2.4.2.10</ecNumber>
    </recommendedName>
</protein>